<dbReference type="eggNOG" id="COG2369">
    <property type="taxonomic scope" value="Bacteria"/>
</dbReference>
<proteinExistence type="predicted"/>
<protein>
    <submittedName>
        <fullName evidence="2">Phage head morphogenesis protein, SPP1 gp7 family</fullName>
    </submittedName>
</protein>
<dbReference type="STRING" id="396588.Tgr7_0434"/>
<dbReference type="HOGENOM" id="CLU_044450_2_0_6"/>
<name>B8GL14_THISH</name>
<evidence type="ECO:0000259" key="1">
    <source>
        <dbReference type="Pfam" id="PF04233"/>
    </source>
</evidence>
<dbReference type="Pfam" id="PF04233">
    <property type="entry name" value="Phage_Mu_F"/>
    <property type="match status" value="1"/>
</dbReference>
<dbReference type="Proteomes" id="UP000002383">
    <property type="component" value="Chromosome"/>
</dbReference>
<gene>
    <name evidence="2" type="ordered locus">Tgr7_0434</name>
</gene>
<feature type="domain" description="Phage head morphogenesis" evidence="1">
    <location>
        <begin position="59"/>
        <end position="187"/>
    </location>
</feature>
<evidence type="ECO:0000313" key="2">
    <source>
        <dbReference type="EMBL" id="ACL71532.1"/>
    </source>
</evidence>
<dbReference type="NCBIfam" id="TIGR01641">
    <property type="entry name" value="phageSPP1_gp7"/>
    <property type="match status" value="1"/>
</dbReference>
<evidence type="ECO:0000313" key="3">
    <source>
        <dbReference type="Proteomes" id="UP000002383"/>
    </source>
</evidence>
<dbReference type="InterPro" id="IPR006528">
    <property type="entry name" value="Phage_head_morphogenesis_dom"/>
</dbReference>
<keyword evidence="3" id="KW-1185">Reference proteome</keyword>
<organism evidence="2 3">
    <name type="scientific">Thioalkalivibrio sulfidiphilus (strain HL-EbGR7)</name>
    <dbReference type="NCBI Taxonomy" id="396588"/>
    <lineage>
        <taxon>Bacteria</taxon>
        <taxon>Pseudomonadati</taxon>
        <taxon>Pseudomonadota</taxon>
        <taxon>Gammaproteobacteria</taxon>
        <taxon>Chromatiales</taxon>
        <taxon>Ectothiorhodospiraceae</taxon>
        <taxon>Thioalkalivibrio</taxon>
    </lineage>
</organism>
<dbReference type="KEGG" id="tgr:Tgr7_0434"/>
<dbReference type="EMBL" id="CP001339">
    <property type="protein sequence ID" value="ACL71532.1"/>
    <property type="molecule type" value="Genomic_DNA"/>
</dbReference>
<dbReference type="RefSeq" id="WP_012637021.1">
    <property type="nucleotide sequence ID" value="NC_011901.1"/>
</dbReference>
<accession>B8GL14</accession>
<sequence length="271" mass="31230">MAETPDLGYALRLRPAEAIEYFEGKGYEITWNWWELWEEAHSKAFTVAKLARQDVLEDIRGIMSRTFERGMTEREFIRVMEQRLQAAGWWGKKVVVDADGAAEVVQEGSVHRLKTIYRTNTQTAYNVGRYRAQADMARARPYWQYIAVMDARTRPSHAALHLKVFRYDDPIWSSIYPPNGFNCRCRVSALSDRDLERDGLEVESSAGQLSTEVVDVGTDKRTGEVIQRPVTVWSGKDRFGRDAVFRTDPGWNYNPGEAWTESLDELERPEP</sequence>
<reference evidence="2 3" key="1">
    <citation type="journal article" date="2011" name="Stand. Genomic Sci.">
        <title>Complete genome sequence of 'Thioalkalivibrio sulfidophilus' HL-EbGr7.</title>
        <authorList>
            <person name="Muyzer G."/>
            <person name="Sorokin D.Y."/>
            <person name="Mavromatis K."/>
            <person name="Lapidus A."/>
            <person name="Clum A."/>
            <person name="Ivanova N."/>
            <person name="Pati A."/>
            <person name="d'Haeseleer P."/>
            <person name="Woyke T."/>
            <person name="Kyrpides N.C."/>
        </authorList>
    </citation>
    <scope>NUCLEOTIDE SEQUENCE [LARGE SCALE GENOMIC DNA]</scope>
    <source>
        <strain evidence="2 3">HL-EbGR7</strain>
    </source>
</reference>
<dbReference type="OrthoDB" id="9813502at2"/>
<dbReference type="AlphaFoldDB" id="B8GL14"/>